<feature type="transmembrane region" description="Helical" evidence="7">
    <location>
        <begin position="53"/>
        <end position="75"/>
    </location>
</feature>
<dbReference type="GO" id="GO:0016020">
    <property type="term" value="C:membrane"/>
    <property type="evidence" value="ECO:0007669"/>
    <property type="project" value="UniProtKB-SubCell"/>
</dbReference>
<dbReference type="PANTHER" id="PTHR23511:SF5">
    <property type="entry name" value="MAJOR FACILITATOR-TYPE TRANSPORTER HXNZ-RELATED"/>
    <property type="match status" value="1"/>
</dbReference>
<sequence length="144" mass="15941">MRRSRHRQRKPDRGLRRPRLSSDFDGIGDGEETYTVEHAVEKLGILVRFQLRILFICGIMTAADAMEMLLLSVLGPALRCDWQLSSAQVAIITTVVFAGISCLNLPDTCWLPGRPKKAAAVIDQIARDNRKPPMTGRPVAASVT</sequence>
<keyword evidence="4 7" id="KW-1133">Transmembrane helix</keyword>
<dbReference type="SUPFAM" id="SSF103473">
    <property type="entry name" value="MFS general substrate transporter"/>
    <property type="match status" value="1"/>
</dbReference>
<evidence type="ECO:0000256" key="5">
    <source>
        <dbReference type="ARBA" id="ARBA00023136"/>
    </source>
</evidence>
<reference evidence="9" key="1">
    <citation type="submission" date="2016-11" db="UniProtKB">
        <authorList>
            <consortium name="WormBaseParasite"/>
        </authorList>
    </citation>
    <scope>IDENTIFICATION</scope>
</reference>
<evidence type="ECO:0000256" key="3">
    <source>
        <dbReference type="ARBA" id="ARBA00022692"/>
    </source>
</evidence>
<accession>A0A1I8FIW6</accession>
<keyword evidence="5 7" id="KW-0472">Membrane</keyword>
<evidence type="ECO:0000256" key="6">
    <source>
        <dbReference type="SAM" id="MobiDB-lite"/>
    </source>
</evidence>
<comment type="subcellular location">
    <subcellularLocation>
        <location evidence="1">Membrane</location>
        <topology evidence="1">Multi-pass membrane protein</topology>
    </subcellularLocation>
</comment>
<evidence type="ECO:0000313" key="9">
    <source>
        <dbReference type="WBParaSite" id="maker-unitig_36368-snap-gene-0.1-mRNA-1"/>
    </source>
</evidence>
<dbReference type="WBParaSite" id="maker-unitig_36368-snap-gene-0.1-mRNA-1">
    <property type="protein sequence ID" value="maker-unitig_36368-snap-gene-0.1-mRNA-1"/>
    <property type="gene ID" value="maker-unitig_36368-snap-gene-0.1"/>
</dbReference>
<organism evidence="8 9">
    <name type="scientific">Macrostomum lignano</name>
    <dbReference type="NCBI Taxonomy" id="282301"/>
    <lineage>
        <taxon>Eukaryota</taxon>
        <taxon>Metazoa</taxon>
        <taxon>Spiralia</taxon>
        <taxon>Lophotrochozoa</taxon>
        <taxon>Platyhelminthes</taxon>
        <taxon>Rhabditophora</taxon>
        <taxon>Macrostomorpha</taxon>
        <taxon>Macrostomida</taxon>
        <taxon>Macrostomidae</taxon>
        <taxon>Macrostomum</taxon>
    </lineage>
</organism>
<dbReference type="InterPro" id="IPR036259">
    <property type="entry name" value="MFS_trans_sf"/>
</dbReference>
<evidence type="ECO:0000256" key="4">
    <source>
        <dbReference type="ARBA" id="ARBA00022989"/>
    </source>
</evidence>
<protein>
    <submittedName>
        <fullName evidence="9">MFS domain-containing protein</fullName>
    </submittedName>
</protein>
<dbReference type="Proteomes" id="UP000095280">
    <property type="component" value="Unplaced"/>
</dbReference>
<name>A0A1I8FIW6_9PLAT</name>
<evidence type="ECO:0000313" key="8">
    <source>
        <dbReference type="Proteomes" id="UP000095280"/>
    </source>
</evidence>
<proteinExistence type="predicted"/>
<feature type="compositionally biased region" description="Basic residues" evidence="6">
    <location>
        <begin position="1"/>
        <end position="10"/>
    </location>
</feature>
<evidence type="ECO:0000256" key="1">
    <source>
        <dbReference type="ARBA" id="ARBA00004141"/>
    </source>
</evidence>
<feature type="transmembrane region" description="Helical" evidence="7">
    <location>
        <begin position="87"/>
        <end position="106"/>
    </location>
</feature>
<feature type="region of interest" description="Disordered" evidence="6">
    <location>
        <begin position="1"/>
        <end position="24"/>
    </location>
</feature>
<dbReference type="PANTHER" id="PTHR23511">
    <property type="entry name" value="SYNAPTIC VESICLE GLYCOPROTEIN 2"/>
    <property type="match status" value="1"/>
</dbReference>
<dbReference type="AlphaFoldDB" id="A0A1I8FIW6"/>
<keyword evidence="3 7" id="KW-0812">Transmembrane</keyword>
<evidence type="ECO:0000256" key="2">
    <source>
        <dbReference type="ARBA" id="ARBA00022448"/>
    </source>
</evidence>
<keyword evidence="8" id="KW-1185">Reference proteome</keyword>
<evidence type="ECO:0000256" key="7">
    <source>
        <dbReference type="SAM" id="Phobius"/>
    </source>
</evidence>
<keyword evidence="2" id="KW-0813">Transport</keyword>